<feature type="coiled-coil region" evidence="4">
    <location>
        <begin position="269"/>
        <end position="296"/>
    </location>
</feature>
<protein>
    <recommendedName>
        <fullName evidence="3">tRNA(Met) cytidine acetate ligase</fullName>
        <ecNumber evidence="3">6.3.4.-</ecNumber>
    </recommendedName>
</protein>
<dbReference type="Gene3D" id="3.40.50.620">
    <property type="entry name" value="HUPs"/>
    <property type="match status" value="1"/>
</dbReference>
<dbReference type="AlphaFoldDB" id="A0A916VF02"/>
<keyword evidence="3" id="KW-0694">RNA-binding</keyword>
<sequence length="438" mass="48374">MRTVGIIVEYNPLHNGHVYHCQQARRLSKADAVVAVMSGHFLQRGEPALTNKWARTEMALSMGVDLVIELPVAYSAQPAEWFAYGAVSALHLSGIVDSLCFGSESGDIAWFSELADLLADEPEVLQKQLHARLKQGLNYPQAYTRAVQYVLRSEGIGAAGCGTDDAYDLAKPNNTLGLHYMIALRRLGSSIAPLTIKRVKAGYHDPLEADAQIASATAIREKLLVSGDLAAIQPYIPHYTAEILQREWDAGRAPVHWERLAVPLMQAILSRSKEELAALAEVSEGLENRILRALNELEGSCSVEQLIEGCKTKRYTRTKLQRTFTRILLGHRKELLTRDVLAQGVPYLRILGFSRIGRQLLKQMKQTASVPIITNVGQEVHPLMLLDIQATGIHALGYQHFTAHDLLRDYYEPPLMLQQETSASEEVPAADAAESGSL</sequence>
<comment type="subcellular location">
    <subcellularLocation>
        <location evidence="3">Cytoplasm</location>
    </subcellularLocation>
</comment>
<dbReference type="PANTHER" id="PTHR37825:SF1">
    <property type="entry name" value="TRNA(MET) CYTIDINE ACETATE LIGASE"/>
    <property type="match status" value="1"/>
</dbReference>
<feature type="binding site" evidence="3">
    <location>
        <position position="102"/>
    </location>
    <ligand>
        <name>ATP</name>
        <dbReference type="ChEBI" id="CHEBI:30616"/>
    </ligand>
</feature>
<feature type="binding site" evidence="3">
    <location>
        <begin position="7"/>
        <end position="20"/>
    </location>
    <ligand>
        <name>ATP</name>
        <dbReference type="ChEBI" id="CHEBI:30616"/>
    </ligand>
</feature>
<keyword evidence="2 3" id="KW-0819">tRNA processing</keyword>
<dbReference type="GO" id="GO:0006400">
    <property type="term" value="P:tRNA modification"/>
    <property type="evidence" value="ECO:0007669"/>
    <property type="project" value="UniProtKB-UniRule"/>
</dbReference>
<comment type="similarity">
    <text evidence="3">Belongs to the TmcAL family.</text>
</comment>
<dbReference type="RefSeq" id="WP_200966041.1">
    <property type="nucleotide sequence ID" value="NZ_BMAQ01000006.1"/>
</dbReference>
<comment type="catalytic activity">
    <reaction evidence="3">
        <text>cytidine(34) in elongator tRNA(Met) + acetate + ATP = N(4)-acetylcytidine(34) in elongator tRNA(Met) + AMP + diphosphate</text>
        <dbReference type="Rhea" id="RHEA:58144"/>
        <dbReference type="Rhea" id="RHEA-COMP:10693"/>
        <dbReference type="Rhea" id="RHEA-COMP:10694"/>
        <dbReference type="ChEBI" id="CHEBI:30089"/>
        <dbReference type="ChEBI" id="CHEBI:30616"/>
        <dbReference type="ChEBI" id="CHEBI:33019"/>
        <dbReference type="ChEBI" id="CHEBI:74900"/>
        <dbReference type="ChEBI" id="CHEBI:82748"/>
        <dbReference type="ChEBI" id="CHEBI:456215"/>
    </reaction>
</comment>
<evidence type="ECO:0000256" key="1">
    <source>
        <dbReference type="ARBA" id="ARBA00022598"/>
    </source>
</evidence>
<dbReference type="EMBL" id="BMAQ01000006">
    <property type="protein sequence ID" value="GFR37777.1"/>
    <property type="molecule type" value="Genomic_DNA"/>
</dbReference>
<comment type="caution">
    <text evidence="3">Lacks conserved residue(s) required for the propagation of feature annotation.</text>
</comment>
<dbReference type="Proteomes" id="UP000654993">
    <property type="component" value="Unassembled WGS sequence"/>
</dbReference>
<keyword evidence="6" id="KW-1185">Reference proteome</keyword>
<dbReference type="Pfam" id="PF05636">
    <property type="entry name" value="HIGH_NTase1"/>
    <property type="match status" value="1"/>
</dbReference>
<dbReference type="GO" id="GO:0005524">
    <property type="term" value="F:ATP binding"/>
    <property type="evidence" value="ECO:0007669"/>
    <property type="project" value="UniProtKB-KW"/>
</dbReference>
<accession>A0A916VF02</accession>
<evidence type="ECO:0000256" key="2">
    <source>
        <dbReference type="ARBA" id="ARBA00022694"/>
    </source>
</evidence>
<dbReference type="GO" id="GO:0000049">
    <property type="term" value="F:tRNA binding"/>
    <property type="evidence" value="ECO:0007669"/>
    <property type="project" value="UniProtKB-KW"/>
</dbReference>
<comment type="function">
    <text evidence="3">Catalyzes the formation of N(4)-acetylcytidine (ac(4)C) at the wobble position of elongator tRNA(Met), using acetate and ATP as substrates. First activates an acetate ion to form acetyladenylate (Ac-AMP) and then transfers the acetyl group to tRNA to form ac(4)C34.</text>
</comment>
<dbReference type="EC" id="6.3.4.-" evidence="3"/>
<proteinExistence type="inferred from homology"/>
<keyword evidence="3" id="KW-0067">ATP-binding</keyword>
<dbReference type="GO" id="GO:0005737">
    <property type="term" value="C:cytoplasm"/>
    <property type="evidence" value="ECO:0007669"/>
    <property type="project" value="UniProtKB-SubCell"/>
</dbReference>
<gene>
    <name evidence="5" type="primary">ylbM</name>
    <name evidence="3" type="synonym">tmcAL</name>
    <name evidence="5" type="ORF">PRECH8_10730</name>
</gene>
<dbReference type="InterPro" id="IPR014729">
    <property type="entry name" value="Rossmann-like_a/b/a_fold"/>
</dbReference>
<organism evidence="5 6">
    <name type="scientific">Insulibacter thermoxylanivorax</name>
    <dbReference type="NCBI Taxonomy" id="2749268"/>
    <lineage>
        <taxon>Bacteria</taxon>
        <taxon>Bacillati</taxon>
        <taxon>Bacillota</taxon>
        <taxon>Bacilli</taxon>
        <taxon>Bacillales</taxon>
        <taxon>Paenibacillaceae</taxon>
        <taxon>Insulibacter</taxon>
    </lineage>
</organism>
<dbReference type="SUPFAM" id="SSF52374">
    <property type="entry name" value="Nucleotidylyl transferase"/>
    <property type="match status" value="1"/>
</dbReference>
<dbReference type="PANTHER" id="PTHR37825">
    <property type="entry name" value="TRNA(MET) CYTIDINE ACETATE LIGASE"/>
    <property type="match status" value="1"/>
</dbReference>
<feature type="binding site" evidence="3">
    <location>
        <position position="173"/>
    </location>
    <ligand>
        <name>ATP</name>
        <dbReference type="ChEBI" id="CHEBI:30616"/>
    </ligand>
</feature>
<dbReference type="NCBIfam" id="NF010191">
    <property type="entry name" value="PRK13670.1"/>
    <property type="match status" value="1"/>
</dbReference>
<feature type="binding site" evidence="3">
    <location>
        <position position="198"/>
    </location>
    <ligand>
        <name>ATP</name>
        <dbReference type="ChEBI" id="CHEBI:30616"/>
    </ligand>
</feature>
<dbReference type="HAMAP" id="MF_01539">
    <property type="entry name" value="TmcAL"/>
    <property type="match status" value="1"/>
</dbReference>
<dbReference type="GO" id="GO:0016879">
    <property type="term" value="F:ligase activity, forming carbon-nitrogen bonds"/>
    <property type="evidence" value="ECO:0007669"/>
    <property type="project" value="UniProtKB-UniRule"/>
</dbReference>
<name>A0A916VF02_9BACL</name>
<reference evidence="5" key="2">
    <citation type="journal article" date="2021" name="Data Brief">
        <title>Draft genome sequence data of the facultative, thermophilic, xylanolytic bacterium Paenibacillus sp. strain DA-C8.</title>
        <authorList>
            <person name="Chhe C."/>
            <person name="Uke A."/>
            <person name="Baramee S."/>
            <person name="Ungkulpasvich U."/>
            <person name="Tachaapaikoon C."/>
            <person name="Pason P."/>
            <person name="Waeonukul R."/>
            <person name="Ratanakhanokchai K."/>
            <person name="Kosugi A."/>
        </authorList>
    </citation>
    <scope>NUCLEOTIDE SEQUENCE</scope>
    <source>
        <strain evidence="5">DA-C8</strain>
    </source>
</reference>
<comment type="caution">
    <text evidence="5">The sequence shown here is derived from an EMBL/GenBank/DDBJ whole genome shotgun (WGS) entry which is preliminary data.</text>
</comment>
<dbReference type="InterPro" id="IPR008513">
    <property type="entry name" value="tRNA(Met)_cyd_acetate_ligase"/>
</dbReference>
<keyword evidence="3" id="KW-0547">Nucleotide-binding</keyword>
<keyword evidence="4" id="KW-0175">Coiled coil</keyword>
<evidence type="ECO:0000256" key="4">
    <source>
        <dbReference type="SAM" id="Coils"/>
    </source>
</evidence>
<keyword evidence="3" id="KW-0820">tRNA-binding</keyword>
<reference evidence="5" key="1">
    <citation type="submission" date="2020-08" db="EMBL/GenBank/DDBJ databases">
        <authorList>
            <person name="Uke A."/>
            <person name="Chhe C."/>
            <person name="Baramee S."/>
            <person name="Kosugi A."/>
        </authorList>
    </citation>
    <scope>NUCLEOTIDE SEQUENCE</scope>
    <source>
        <strain evidence="5">DA-C8</strain>
    </source>
</reference>
<keyword evidence="3" id="KW-0963">Cytoplasm</keyword>
<evidence type="ECO:0000313" key="5">
    <source>
        <dbReference type="EMBL" id="GFR37777.1"/>
    </source>
</evidence>
<keyword evidence="1 3" id="KW-0436">Ligase</keyword>
<evidence type="ECO:0000256" key="3">
    <source>
        <dbReference type="HAMAP-Rule" id="MF_01539"/>
    </source>
</evidence>
<evidence type="ECO:0000313" key="6">
    <source>
        <dbReference type="Proteomes" id="UP000654993"/>
    </source>
</evidence>